<organism evidence="2 3">
    <name type="scientific">Paenibacillus odorifer</name>
    <dbReference type="NCBI Taxonomy" id="189426"/>
    <lineage>
        <taxon>Bacteria</taxon>
        <taxon>Bacillati</taxon>
        <taxon>Bacillota</taxon>
        <taxon>Bacilli</taxon>
        <taxon>Bacillales</taxon>
        <taxon>Paenibacillaceae</taxon>
        <taxon>Paenibacillus</taxon>
    </lineage>
</organism>
<evidence type="ECO:0000313" key="3">
    <source>
        <dbReference type="Proteomes" id="UP000187313"/>
    </source>
</evidence>
<sequence>MSHLRVDAPIKSKGGSEQSFELSDRNASIEDKVVANEDREFHFKLLGIVEAHLNELGVSLIEIIDPLVDVVLVQTKGEVRNPRLTRDFVSHQKAALKFVDKYNNCLADIRIELDGTELIEEVILYLEQNTLLNLIVLIYSDKFL</sequence>
<dbReference type="Proteomes" id="UP000187313">
    <property type="component" value="Unassembled WGS sequence"/>
</dbReference>
<feature type="region of interest" description="Disordered" evidence="1">
    <location>
        <begin position="1"/>
        <end position="23"/>
    </location>
</feature>
<dbReference type="RefSeq" id="WP_076300213.1">
    <property type="nucleotide sequence ID" value="NZ_MPTD01000015.1"/>
</dbReference>
<protein>
    <submittedName>
        <fullName evidence="2">Uncharacterized protein</fullName>
    </submittedName>
</protein>
<evidence type="ECO:0000313" key="2">
    <source>
        <dbReference type="EMBL" id="OMD48516.1"/>
    </source>
</evidence>
<accession>A0ABX3HDD4</accession>
<comment type="caution">
    <text evidence="2">The sequence shown here is derived from an EMBL/GenBank/DDBJ whole genome shotgun (WGS) entry which is preliminary data.</text>
</comment>
<proteinExistence type="predicted"/>
<gene>
    <name evidence="2" type="ORF">BSK51_21535</name>
</gene>
<name>A0ABX3HDD4_9BACL</name>
<feature type="compositionally biased region" description="Basic and acidic residues" evidence="1">
    <location>
        <begin position="1"/>
        <end position="10"/>
    </location>
</feature>
<evidence type="ECO:0000256" key="1">
    <source>
        <dbReference type="SAM" id="MobiDB-lite"/>
    </source>
</evidence>
<keyword evidence="3" id="KW-1185">Reference proteome</keyword>
<reference evidence="2 3" key="1">
    <citation type="submission" date="2016-10" db="EMBL/GenBank/DDBJ databases">
        <title>Paenibacillus species isolates.</title>
        <authorList>
            <person name="Beno S.M."/>
        </authorList>
    </citation>
    <scope>NUCLEOTIDE SEQUENCE [LARGE SCALE GENOMIC DNA]</scope>
    <source>
        <strain evidence="2 3">FSL R5-0923</strain>
    </source>
</reference>
<dbReference type="EMBL" id="MPTD01000015">
    <property type="protein sequence ID" value="OMD48516.1"/>
    <property type="molecule type" value="Genomic_DNA"/>
</dbReference>